<evidence type="ECO:0000313" key="2">
    <source>
        <dbReference type="EMBL" id="KAL3693405.1"/>
    </source>
</evidence>
<protein>
    <submittedName>
        <fullName evidence="2">Uncharacterized protein</fullName>
    </submittedName>
</protein>
<evidence type="ECO:0000256" key="1">
    <source>
        <dbReference type="SAM" id="Coils"/>
    </source>
</evidence>
<dbReference type="AlphaFoldDB" id="A0ABD3HPB1"/>
<accession>A0ABD3HPB1</accession>
<organism evidence="2 3">
    <name type="scientific">Riccia sorocarpa</name>
    <dbReference type="NCBI Taxonomy" id="122646"/>
    <lineage>
        <taxon>Eukaryota</taxon>
        <taxon>Viridiplantae</taxon>
        <taxon>Streptophyta</taxon>
        <taxon>Embryophyta</taxon>
        <taxon>Marchantiophyta</taxon>
        <taxon>Marchantiopsida</taxon>
        <taxon>Marchantiidae</taxon>
        <taxon>Marchantiales</taxon>
        <taxon>Ricciaceae</taxon>
        <taxon>Riccia</taxon>
    </lineage>
</organism>
<reference evidence="2 3" key="1">
    <citation type="submission" date="2024-09" db="EMBL/GenBank/DDBJ databases">
        <title>Chromosome-scale assembly of Riccia sorocarpa.</title>
        <authorList>
            <person name="Paukszto L."/>
        </authorList>
    </citation>
    <scope>NUCLEOTIDE SEQUENCE [LARGE SCALE GENOMIC DNA]</scope>
    <source>
        <strain evidence="2">LP-2024</strain>
        <tissue evidence="2">Aerial parts of the thallus</tissue>
    </source>
</reference>
<feature type="coiled-coil region" evidence="1">
    <location>
        <begin position="6"/>
        <end position="189"/>
    </location>
</feature>
<sequence length="576" mass="66965">MWESEKRSLEQRIEDLQVIASVADRRQGKQAEKAEMQQLREEELKRRVAQLERDSKTAASQVQAQAAREEELKKRVAQLEAESKTATSQVQAQVVTVESKDTQERMEKLNKKVVKLEEKNTALEQAKRALEETNHKLKNWLTGWQILGDQVKEQKAALDEDVQGLRQEYDRLQKNIDILEEKKTEFIAKFVLPAKEEALGIDRHKHLLLQELDVAYRQTRMIHQDRWRDFALLGVAAFAEQHPKLPEVEDVMKRTGGKDDQAVYDINTYWPTVCHSYDIEHACTELCQDFGSHICAVSGGDAPESSQRFGVDLTQLTEKERSSYDKRETLGVFSRKREHQDPYKWNEVQLKIRMPDWSEMMGLRWQPSFEEIALKERSWRGREAEAAKAELQEALRLLQRFRDFGTVPDLAVTTLSLKERTSLATWDCANKTPDEVKIAIADLLVEVETEVRQAARVYVQYLMKIFRGTSTGIPRWGDAEGFVADKFEKMQSRLQALEDTETRLLNDIHIILPLHREFVELNDLFNDMQAQLSSVKTAVRERREEEERLKVQVFKMETYMRKVNEDPIGLPVRVLE</sequence>
<proteinExistence type="predicted"/>
<keyword evidence="1" id="KW-0175">Coiled coil</keyword>
<gene>
    <name evidence="2" type="ORF">R1sor_007056</name>
</gene>
<dbReference type="EMBL" id="JBJQOH010000003">
    <property type="protein sequence ID" value="KAL3693405.1"/>
    <property type="molecule type" value="Genomic_DNA"/>
</dbReference>
<keyword evidence="3" id="KW-1185">Reference proteome</keyword>
<dbReference type="Proteomes" id="UP001633002">
    <property type="component" value="Unassembled WGS sequence"/>
</dbReference>
<comment type="caution">
    <text evidence="2">The sequence shown here is derived from an EMBL/GenBank/DDBJ whole genome shotgun (WGS) entry which is preliminary data.</text>
</comment>
<name>A0ABD3HPB1_9MARC</name>
<evidence type="ECO:0000313" key="3">
    <source>
        <dbReference type="Proteomes" id="UP001633002"/>
    </source>
</evidence>